<reference evidence="2" key="1">
    <citation type="submission" date="2012-03" db="EMBL/GenBank/DDBJ databases">
        <title>Complete sequence of chromosome of Deinococcus peraridilitoris DSM 19664.</title>
        <authorList>
            <person name="Lucas S."/>
            <person name="Copeland A."/>
            <person name="Lapidus A."/>
            <person name="Glavina del Rio T."/>
            <person name="Dalin E."/>
            <person name="Tice H."/>
            <person name="Bruce D."/>
            <person name="Goodwin L."/>
            <person name="Pitluck S."/>
            <person name="Peters L."/>
            <person name="Mikhailova N."/>
            <person name="Lu M."/>
            <person name="Kyrpides N."/>
            <person name="Mavromatis K."/>
            <person name="Ivanova N."/>
            <person name="Brettin T."/>
            <person name="Detter J.C."/>
            <person name="Han C."/>
            <person name="Larimer F."/>
            <person name="Land M."/>
            <person name="Hauser L."/>
            <person name="Markowitz V."/>
            <person name="Cheng J.-F."/>
            <person name="Hugenholtz P."/>
            <person name="Woyke T."/>
            <person name="Wu D."/>
            <person name="Pukall R."/>
            <person name="Steenblock K."/>
            <person name="Brambilla E."/>
            <person name="Klenk H.-P."/>
            <person name="Eisen J.A."/>
        </authorList>
    </citation>
    <scope>NUCLEOTIDE SEQUENCE [LARGE SCALE GENOMIC DNA]</scope>
    <source>
        <strain evidence="2">DSM 19664 / LMG 22246 / CIP 109416 / KR-200</strain>
    </source>
</reference>
<dbReference type="Proteomes" id="UP000010467">
    <property type="component" value="Chromosome"/>
</dbReference>
<organism evidence="1 2">
    <name type="scientific">Deinococcus peraridilitoris (strain DSM 19664 / LMG 22246 / CIP 109416 / KR-200)</name>
    <dbReference type="NCBI Taxonomy" id="937777"/>
    <lineage>
        <taxon>Bacteria</taxon>
        <taxon>Thermotogati</taxon>
        <taxon>Deinococcota</taxon>
        <taxon>Deinococci</taxon>
        <taxon>Deinococcales</taxon>
        <taxon>Deinococcaceae</taxon>
        <taxon>Deinococcus</taxon>
    </lineage>
</organism>
<dbReference type="RefSeq" id="WP_015236426.1">
    <property type="nucleotide sequence ID" value="NC_019793.1"/>
</dbReference>
<proteinExistence type="predicted"/>
<gene>
    <name evidence="1" type="ordered locus">Deipe_2659</name>
</gene>
<dbReference type="PATRIC" id="fig|937777.3.peg.2668"/>
<sequence>MVPPTSSTPDTPAERPGLLDALMRGRSVSPRRRRLGTLGFLCLLALAFLLAPRPALRVVNASSEALHGLRVCLGEQCESRETLEAGAHWNVPLRVTQDASAKLVLSGTPKGQGAQAYVTPGQRLDFRVRAPDVIDLISR</sequence>
<dbReference type="KEGG" id="dpd:Deipe_2659"/>
<evidence type="ECO:0000313" key="2">
    <source>
        <dbReference type="Proteomes" id="UP000010467"/>
    </source>
</evidence>
<evidence type="ECO:0000313" key="1">
    <source>
        <dbReference type="EMBL" id="AFZ68124.1"/>
    </source>
</evidence>
<keyword evidence="2" id="KW-1185">Reference proteome</keyword>
<dbReference type="EMBL" id="CP003382">
    <property type="protein sequence ID" value="AFZ68124.1"/>
    <property type="molecule type" value="Genomic_DNA"/>
</dbReference>
<dbReference type="HOGENOM" id="CLU_1841838_0_0_0"/>
<accession>L0A3Y4</accession>
<name>L0A3Y4_DEIPD</name>
<dbReference type="AlphaFoldDB" id="L0A3Y4"/>
<protein>
    <submittedName>
        <fullName evidence="1">Uncharacterized protein</fullName>
    </submittedName>
</protein>